<sequence length="188" mass="20899">MFHYNAFHIDDVQKVVLKSLLPLLASVTQQTTAGGQTVSVIVDSSALSFARIINFLAFVYAFAFLVFIEWLRLCVHKVYYYEKVMDVVILVCLIVATLLLLLSKITLHCRRGFGRFIDCGELYLAVAMSFLSILAFLCIVSLGKRDKHTEGLPNNGEQQQSGSRHNQVYSSHASPRVGATSVPVVTVQ</sequence>
<proteinExistence type="predicted"/>
<feature type="transmembrane region" description="Helical" evidence="1">
    <location>
        <begin position="122"/>
        <end position="142"/>
    </location>
</feature>
<evidence type="ECO:0008006" key="4">
    <source>
        <dbReference type="Google" id="ProtNLM"/>
    </source>
</evidence>
<protein>
    <recommendedName>
        <fullName evidence="4">MARVEL domain-containing protein</fullName>
    </recommendedName>
</protein>
<name>A0ABN8CRL0_9STRA</name>
<feature type="transmembrane region" description="Helical" evidence="1">
    <location>
        <begin position="52"/>
        <end position="72"/>
    </location>
</feature>
<comment type="caution">
    <text evidence="2">The sequence shown here is derived from an EMBL/GenBank/DDBJ whole genome shotgun (WGS) entry which is preliminary data.</text>
</comment>
<organism evidence="2 3">
    <name type="scientific">Peronospora belbahrii</name>
    <dbReference type="NCBI Taxonomy" id="622444"/>
    <lineage>
        <taxon>Eukaryota</taxon>
        <taxon>Sar</taxon>
        <taxon>Stramenopiles</taxon>
        <taxon>Oomycota</taxon>
        <taxon>Peronosporomycetes</taxon>
        <taxon>Peronosporales</taxon>
        <taxon>Peronosporaceae</taxon>
        <taxon>Peronospora</taxon>
    </lineage>
</organism>
<evidence type="ECO:0000313" key="2">
    <source>
        <dbReference type="EMBL" id="CAH0515762.1"/>
    </source>
</evidence>
<accession>A0ABN8CRL0</accession>
<keyword evidence="1" id="KW-0812">Transmembrane</keyword>
<reference evidence="2 3" key="1">
    <citation type="submission" date="2021-11" db="EMBL/GenBank/DDBJ databases">
        <authorList>
            <person name="Islam A."/>
            <person name="Islam S."/>
            <person name="Flora M.S."/>
            <person name="Rahman M."/>
            <person name="Ziaur R.M."/>
            <person name="Epstein J.H."/>
            <person name="Hassan M."/>
            <person name="Klassen M."/>
            <person name="Woodard K."/>
            <person name="Webb A."/>
            <person name="Webby R.J."/>
            <person name="El Zowalaty M.E."/>
        </authorList>
    </citation>
    <scope>NUCLEOTIDE SEQUENCE [LARGE SCALE GENOMIC DNA]</scope>
    <source>
        <strain evidence="2">Pbs1</strain>
    </source>
</reference>
<keyword evidence="3" id="KW-1185">Reference proteome</keyword>
<evidence type="ECO:0000256" key="1">
    <source>
        <dbReference type="SAM" id="Phobius"/>
    </source>
</evidence>
<keyword evidence="1" id="KW-0472">Membrane</keyword>
<dbReference type="EMBL" id="CAKLCB010000135">
    <property type="protein sequence ID" value="CAH0515762.1"/>
    <property type="molecule type" value="Genomic_DNA"/>
</dbReference>
<dbReference type="Proteomes" id="UP001158986">
    <property type="component" value="Unassembled WGS sequence"/>
</dbReference>
<gene>
    <name evidence="2" type="ORF">PBS001_LOCUS2459</name>
</gene>
<evidence type="ECO:0000313" key="3">
    <source>
        <dbReference type="Proteomes" id="UP001158986"/>
    </source>
</evidence>
<keyword evidence="1" id="KW-1133">Transmembrane helix</keyword>
<feature type="transmembrane region" description="Helical" evidence="1">
    <location>
        <begin position="84"/>
        <end position="102"/>
    </location>
</feature>